<reference evidence="2" key="1">
    <citation type="journal article" date="2023" name="G3 (Bethesda)">
        <title>Genome assembly and association tests identify interacting loci associated with vigor, precocity, and sex in interspecific pistachio rootstocks.</title>
        <authorList>
            <person name="Palmer W."/>
            <person name="Jacygrad E."/>
            <person name="Sagayaradj S."/>
            <person name="Cavanaugh K."/>
            <person name="Han R."/>
            <person name="Bertier L."/>
            <person name="Beede B."/>
            <person name="Kafkas S."/>
            <person name="Golino D."/>
            <person name="Preece J."/>
            <person name="Michelmore R."/>
        </authorList>
    </citation>
    <scope>NUCLEOTIDE SEQUENCE [LARGE SCALE GENOMIC DNA]</scope>
</reference>
<gene>
    <name evidence="1" type="ORF">Patl1_26500</name>
</gene>
<protein>
    <submittedName>
        <fullName evidence="1">Uncharacterized protein</fullName>
    </submittedName>
</protein>
<dbReference type="Proteomes" id="UP001164250">
    <property type="component" value="Chromosome 7"/>
</dbReference>
<accession>A0ACC1AYY0</accession>
<proteinExistence type="predicted"/>
<keyword evidence="2" id="KW-1185">Reference proteome</keyword>
<evidence type="ECO:0000313" key="1">
    <source>
        <dbReference type="EMBL" id="KAJ0091910.1"/>
    </source>
</evidence>
<sequence>MNIFMDLLLKIKMVLASLKTSILQLFSTSNQQLPTHHQQEPPSSPDTQPKPPLPYQSLQWQNIIMAFCFTSALEISLQYVQNQFHHPLSLHLLSLLIMLTFALLFVAKFISLKFPVASQVLEKLVVLMAVTTVFYTIAIPFPLNLKCATWAVYVASMLTVVILNSF</sequence>
<comment type="caution">
    <text evidence="1">The sequence shown here is derived from an EMBL/GenBank/DDBJ whole genome shotgun (WGS) entry which is preliminary data.</text>
</comment>
<evidence type="ECO:0000313" key="2">
    <source>
        <dbReference type="Proteomes" id="UP001164250"/>
    </source>
</evidence>
<name>A0ACC1AYY0_9ROSI</name>
<dbReference type="EMBL" id="CM047903">
    <property type="protein sequence ID" value="KAJ0091910.1"/>
    <property type="molecule type" value="Genomic_DNA"/>
</dbReference>
<organism evidence="1 2">
    <name type="scientific">Pistacia atlantica</name>
    <dbReference type="NCBI Taxonomy" id="434234"/>
    <lineage>
        <taxon>Eukaryota</taxon>
        <taxon>Viridiplantae</taxon>
        <taxon>Streptophyta</taxon>
        <taxon>Embryophyta</taxon>
        <taxon>Tracheophyta</taxon>
        <taxon>Spermatophyta</taxon>
        <taxon>Magnoliopsida</taxon>
        <taxon>eudicotyledons</taxon>
        <taxon>Gunneridae</taxon>
        <taxon>Pentapetalae</taxon>
        <taxon>rosids</taxon>
        <taxon>malvids</taxon>
        <taxon>Sapindales</taxon>
        <taxon>Anacardiaceae</taxon>
        <taxon>Pistacia</taxon>
    </lineage>
</organism>